<organism evidence="1 2">
    <name type="scientific">Haloarcula mannanilytica</name>
    <dbReference type="NCBI Taxonomy" id="2509225"/>
    <lineage>
        <taxon>Archaea</taxon>
        <taxon>Methanobacteriati</taxon>
        <taxon>Methanobacteriota</taxon>
        <taxon>Stenosarchaea group</taxon>
        <taxon>Halobacteria</taxon>
        <taxon>Halobacteriales</taxon>
        <taxon>Haloarculaceae</taxon>
        <taxon>Haloarcula</taxon>
    </lineage>
</organism>
<evidence type="ECO:0000313" key="2">
    <source>
        <dbReference type="Proteomes" id="UP000304382"/>
    </source>
</evidence>
<keyword evidence="2" id="KW-1185">Reference proteome</keyword>
<dbReference type="EMBL" id="BIXZ01000013">
    <property type="protein sequence ID" value="GCF15992.1"/>
    <property type="molecule type" value="Genomic_DNA"/>
</dbReference>
<gene>
    <name evidence="1" type="ORF">Harman_39270</name>
</gene>
<comment type="caution">
    <text evidence="1">The sequence shown here is derived from an EMBL/GenBank/DDBJ whole genome shotgun (WGS) entry which is preliminary data.</text>
</comment>
<reference evidence="1 2" key="1">
    <citation type="submission" date="2019-02" db="EMBL/GenBank/DDBJ databases">
        <title>Haloarcula mannanilyticum sp. nov., a mannan degrading haloarchaeon isolated from commercial salt.</title>
        <authorList>
            <person name="Enomoto S."/>
            <person name="Shimane Y."/>
            <person name="Kamekura M."/>
            <person name="Ito T."/>
            <person name="Moriya O."/>
            <person name="Ihara K."/>
            <person name="Takahashi-Ando N."/>
            <person name="Fukushima Y."/>
            <person name="Yoshida Y."/>
            <person name="Usama R."/>
            <person name="Takai K."/>
            <person name="Minegishi H."/>
        </authorList>
    </citation>
    <scope>NUCLEOTIDE SEQUENCE [LARGE SCALE GENOMIC DNA]</scope>
    <source>
        <strain evidence="1 2">MD130-1</strain>
    </source>
</reference>
<dbReference type="AlphaFoldDB" id="A0A4C2EP14"/>
<evidence type="ECO:0000313" key="1">
    <source>
        <dbReference type="EMBL" id="GCF15992.1"/>
    </source>
</evidence>
<name>A0A4C2EP14_9EURY</name>
<dbReference type="Proteomes" id="UP000304382">
    <property type="component" value="Unassembled WGS sequence"/>
</dbReference>
<dbReference type="RefSeq" id="WP_137685385.1">
    <property type="nucleotide sequence ID" value="NZ_BIXZ01000013.1"/>
</dbReference>
<dbReference type="OrthoDB" id="256477at2157"/>
<accession>A0A4C2EP14</accession>
<sequence>MSNRARNNAGEYTDKLTEQDVLKALDYEITAEEPMLTVGEIHDALAAHFDIEVSSETVRRRLGEMKEQDLVASKTFGAAAKGWTALAGPQLADDVLADIEATEGELERGETISHDELFGDE</sequence>
<protein>
    <submittedName>
        <fullName evidence="1">Uncharacterized protein</fullName>
    </submittedName>
</protein>
<proteinExistence type="predicted"/>